<comment type="caution">
    <text evidence="3">The sequence shown here is derived from an EMBL/GenBank/DDBJ whole genome shotgun (WGS) entry which is preliminary data.</text>
</comment>
<dbReference type="RefSeq" id="WP_035124015.1">
    <property type="nucleotide sequence ID" value="NZ_JRHH01000001.1"/>
</dbReference>
<dbReference type="PANTHER" id="PTHR43280:SF2">
    <property type="entry name" value="HTH-TYPE TRANSCRIPTIONAL REGULATOR EXSA"/>
    <property type="match status" value="1"/>
</dbReference>
<protein>
    <recommendedName>
        <fullName evidence="2">HTH araC/xylS-type domain-containing protein</fullName>
    </recommendedName>
</protein>
<dbReference type="SMART" id="SM00342">
    <property type="entry name" value="HTH_ARAC"/>
    <property type="match status" value="1"/>
</dbReference>
<organism evidence="3 4">
    <name type="scientific">Flavobacterium aquatile LMG 4008 = ATCC 11947</name>
    <dbReference type="NCBI Taxonomy" id="1453498"/>
    <lineage>
        <taxon>Bacteria</taxon>
        <taxon>Pseudomonadati</taxon>
        <taxon>Bacteroidota</taxon>
        <taxon>Flavobacteriia</taxon>
        <taxon>Flavobacteriales</taxon>
        <taxon>Flavobacteriaceae</taxon>
        <taxon>Flavobacterium</taxon>
    </lineage>
</organism>
<dbReference type="GO" id="GO:0043565">
    <property type="term" value="F:sequence-specific DNA binding"/>
    <property type="evidence" value="ECO:0007669"/>
    <property type="project" value="InterPro"/>
</dbReference>
<dbReference type="GO" id="GO:0003700">
    <property type="term" value="F:DNA-binding transcription factor activity"/>
    <property type="evidence" value="ECO:0007669"/>
    <property type="project" value="InterPro"/>
</dbReference>
<keyword evidence="4" id="KW-1185">Reference proteome</keyword>
<dbReference type="PROSITE" id="PS01124">
    <property type="entry name" value="HTH_ARAC_FAMILY_2"/>
    <property type="match status" value="1"/>
</dbReference>
<sequence length="273" mass="32228">MEIKFFKPKNEILQNYIEGYYFLTNSKSDLPIEYYTFPNNYSIISIVENAEIIYLENQGIIKEKSTVNFNSDLICHYKKPIKLSYEGNINEITFYFKPLGINAFLDKTLSNFTSNFFSNFQPFDDYKTTFTTILKESEIQKKCEMIENYWLSKLIGFQHPFLHELLIDIQKDYSISELAKKHATSRQNLSKQFESHLCKSPSDFKKIQRFREALKSQMTSKAKNNLTTLSYDMLFYDQSHLIKDFKSLTGLTPKKFFKNISSQENGEVNWLFV</sequence>
<evidence type="ECO:0000313" key="4">
    <source>
        <dbReference type="Proteomes" id="UP000029554"/>
    </source>
</evidence>
<dbReference type="AlphaFoldDB" id="A0A095U4T1"/>
<dbReference type="PANTHER" id="PTHR43280">
    <property type="entry name" value="ARAC-FAMILY TRANSCRIPTIONAL REGULATOR"/>
    <property type="match status" value="1"/>
</dbReference>
<dbReference type="Pfam" id="PF12833">
    <property type="entry name" value="HTH_18"/>
    <property type="match status" value="1"/>
</dbReference>
<reference evidence="3 4" key="1">
    <citation type="submission" date="2014-09" db="EMBL/GenBank/DDBJ databases">
        <title>Whole Genome Shotgun of Flavobacterium aquatile LMG 4008.</title>
        <authorList>
            <person name="Gale A.N."/>
            <person name="Pipes S.E."/>
            <person name="Newman J.D."/>
        </authorList>
    </citation>
    <scope>NUCLEOTIDE SEQUENCE [LARGE SCALE GENOMIC DNA]</scope>
    <source>
        <strain evidence="3 4">LMG 4008</strain>
    </source>
</reference>
<proteinExistence type="predicted"/>
<gene>
    <name evidence="3" type="ORF">LG45_02465</name>
</gene>
<dbReference type="eggNOG" id="COG2207">
    <property type="taxonomic scope" value="Bacteria"/>
</dbReference>
<feature type="domain" description="HTH araC/xylS-type" evidence="2">
    <location>
        <begin position="159"/>
        <end position="259"/>
    </location>
</feature>
<accession>A0A095U4T1</accession>
<dbReference type="Gene3D" id="1.10.10.60">
    <property type="entry name" value="Homeodomain-like"/>
    <property type="match status" value="1"/>
</dbReference>
<dbReference type="Proteomes" id="UP000029554">
    <property type="component" value="Unassembled WGS sequence"/>
</dbReference>
<dbReference type="EMBL" id="JRHH01000001">
    <property type="protein sequence ID" value="KGD69638.1"/>
    <property type="molecule type" value="Genomic_DNA"/>
</dbReference>
<dbReference type="OrthoDB" id="662446at2"/>
<keyword evidence="1" id="KW-0238">DNA-binding</keyword>
<dbReference type="InterPro" id="IPR018060">
    <property type="entry name" value="HTH_AraC"/>
</dbReference>
<evidence type="ECO:0000313" key="3">
    <source>
        <dbReference type="EMBL" id="KGD69638.1"/>
    </source>
</evidence>
<name>A0A095U4T1_9FLAO</name>
<evidence type="ECO:0000256" key="1">
    <source>
        <dbReference type="ARBA" id="ARBA00023125"/>
    </source>
</evidence>
<evidence type="ECO:0000259" key="2">
    <source>
        <dbReference type="PROSITE" id="PS01124"/>
    </source>
</evidence>
<dbReference type="STRING" id="1453498.LG45_02465"/>